<evidence type="ECO:0000313" key="1">
    <source>
        <dbReference type="EMBL" id="GAG05506.1"/>
    </source>
</evidence>
<organism evidence="1">
    <name type="scientific">marine sediment metagenome</name>
    <dbReference type="NCBI Taxonomy" id="412755"/>
    <lineage>
        <taxon>unclassified sequences</taxon>
        <taxon>metagenomes</taxon>
        <taxon>ecological metagenomes</taxon>
    </lineage>
</organism>
<gene>
    <name evidence="1" type="ORF">S01H1_40367</name>
</gene>
<comment type="caution">
    <text evidence="1">The sequence shown here is derived from an EMBL/GenBank/DDBJ whole genome shotgun (WGS) entry which is preliminary data.</text>
</comment>
<protein>
    <submittedName>
        <fullName evidence="1">Uncharacterized protein</fullName>
    </submittedName>
</protein>
<name>X0VYG5_9ZZZZ</name>
<dbReference type="EMBL" id="BARS01025558">
    <property type="protein sequence ID" value="GAG05506.1"/>
    <property type="molecule type" value="Genomic_DNA"/>
</dbReference>
<reference evidence="1" key="1">
    <citation type="journal article" date="2014" name="Front. Microbiol.">
        <title>High frequency of phylogenetically diverse reductive dehalogenase-homologous genes in deep subseafloor sedimentary metagenomes.</title>
        <authorList>
            <person name="Kawai M."/>
            <person name="Futagami T."/>
            <person name="Toyoda A."/>
            <person name="Takaki Y."/>
            <person name="Nishi S."/>
            <person name="Hori S."/>
            <person name="Arai W."/>
            <person name="Tsubouchi T."/>
            <person name="Morono Y."/>
            <person name="Uchiyama I."/>
            <person name="Ito T."/>
            <person name="Fujiyama A."/>
            <person name="Inagaki F."/>
            <person name="Takami H."/>
        </authorList>
    </citation>
    <scope>NUCLEOTIDE SEQUENCE</scope>
    <source>
        <strain evidence="1">Expedition CK06-06</strain>
    </source>
</reference>
<accession>X0VYG5</accession>
<proteinExistence type="predicted"/>
<sequence>MKEKVDMRKTAIESIDTLIGEGSKIDSIEFERDWIEIYNPDQPWIAKREASGYAKIIIKFAPVGKKENPKTKTPMNKGQITGT</sequence>
<dbReference type="AlphaFoldDB" id="X0VYG5"/>